<gene>
    <name evidence="1" type="ORF">DESAMIL20_2033</name>
</gene>
<organism evidence="1 2">
    <name type="scientific">Desulfurella amilsii</name>
    <dbReference type="NCBI Taxonomy" id="1562698"/>
    <lineage>
        <taxon>Bacteria</taxon>
        <taxon>Pseudomonadati</taxon>
        <taxon>Campylobacterota</taxon>
        <taxon>Desulfurellia</taxon>
        <taxon>Desulfurellales</taxon>
        <taxon>Desulfurellaceae</taxon>
        <taxon>Desulfurella</taxon>
    </lineage>
</organism>
<dbReference type="RefSeq" id="WP_086034758.1">
    <property type="nucleotide sequence ID" value="NZ_MDSU01000020.1"/>
</dbReference>
<proteinExistence type="predicted"/>
<protein>
    <submittedName>
        <fullName evidence="1">Uncharacterized protein</fullName>
    </submittedName>
</protein>
<name>A0A1X4XU76_9BACT</name>
<dbReference type="EMBL" id="MDSU01000020">
    <property type="protein sequence ID" value="OSS41095.1"/>
    <property type="molecule type" value="Genomic_DNA"/>
</dbReference>
<dbReference type="AlphaFoldDB" id="A0A1X4XU76"/>
<comment type="caution">
    <text evidence="1">The sequence shown here is derived from an EMBL/GenBank/DDBJ whole genome shotgun (WGS) entry which is preliminary data.</text>
</comment>
<evidence type="ECO:0000313" key="1">
    <source>
        <dbReference type="EMBL" id="OSS41095.1"/>
    </source>
</evidence>
<evidence type="ECO:0000313" key="2">
    <source>
        <dbReference type="Proteomes" id="UP000194141"/>
    </source>
</evidence>
<dbReference type="OrthoDB" id="9786954at2"/>
<reference evidence="1 2" key="1">
    <citation type="journal article" date="2017" name="Front. Microbiol.">
        <title>Genome Sequence of Desulfurella amilsii Strain TR1 and Comparative Genomics of Desulfurellaceae Family.</title>
        <authorList>
            <person name="Florentino A.P."/>
            <person name="Stams A.J."/>
            <person name="Sanchez-Andrea I."/>
        </authorList>
    </citation>
    <scope>NUCLEOTIDE SEQUENCE [LARGE SCALE GENOMIC DNA]</scope>
    <source>
        <strain evidence="1 2">TR1</strain>
    </source>
</reference>
<dbReference type="STRING" id="1562698.DESAMIL20_2033"/>
<accession>A0A1X4XU76</accession>
<sequence>MVFCPKVYVSDLRISEIQVLKNINIDGAGIEVDNIAKENLNTIVGQLNKIVKPFAVSIISGVRYRGNLSPNKLDKFLQNIKTLEA</sequence>
<keyword evidence="2" id="KW-1185">Reference proteome</keyword>
<dbReference type="Proteomes" id="UP000194141">
    <property type="component" value="Unassembled WGS sequence"/>
</dbReference>